<evidence type="ECO:0000313" key="3">
    <source>
        <dbReference type="Proteomes" id="UP000659654"/>
    </source>
</evidence>
<protein>
    <submittedName>
        <fullName evidence="1">(pine wood nematode) hypothetical protein</fullName>
    </submittedName>
</protein>
<sequence>MGYLLTAYANVHPKIDLTALQKLSDYQHIPQQPGKLAWRNGHLVIHQSRLVLTVDGPFREQIRRFQAVLADLQKIEPRSKIRSYGLSHRTDGRFRGYLINFWTPPCSVNVHYEPEISGTIYAKLSFPKSPQVRLWIAESGAIEMAKIRDSRDLVLGQECIKSLQVLAKVGNPKKSAVEVTKPILQPRINIEEEGISQLER</sequence>
<dbReference type="WBParaSite" id="BXY_0450300.1">
    <property type="protein sequence ID" value="BXY_0450300.1"/>
    <property type="gene ID" value="BXY_0450300"/>
</dbReference>
<evidence type="ECO:0000313" key="2">
    <source>
        <dbReference type="Proteomes" id="UP000095284"/>
    </source>
</evidence>
<evidence type="ECO:0000313" key="4">
    <source>
        <dbReference type="WBParaSite" id="BXY_0450300.1"/>
    </source>
</evidence>
<gene>
    <name evidence="1" type="ORF">BXYJ_LOCUS5891</name>
</gene>
<reference evidence="4" key="1">
    <citation type="submission" date="2016-11" db="UniProtKB">
        <authorList>
            <consortium name="WormBaseParasite"/>
        </authorList>
    </citation>
    <scope>IDENTIFICATION</scope>
</reference>
<keyword evidence="3" id="KW-1185">Reference proteome</keyword>
<evidence type="ECO:0000313" key="1">
    <source>
        <dbReference type="EMBL" id="CAD5219863.1"/>
    </source>
</evidence>
<reference evidence="1" key="2">
    <citation type="submission" date="2020-09" db="EMBL/GenBank/DDBJ databases">
        <authorList>
            <person name="Kikuchi T."/>
        </authorList>
    </citation>
    <scope>NUCLEOTIDE SEQUENCE</scope>
    <source>
        <strain evidence="1">Ka4C1</strain>
    </source>
</reference>
<dbReference type="Proteomes" id="UP000659654">
    <property type="component" value="Unassembled WGS sequence"/>
</dbReference>
<organism evidence="2 4">
    <name type="scientific">Bursaphelenchus xylophilus</name>
    <name type="common">Pinewood nematode worm</name>
    <name type="synonym">Aphelenchoides xylophilus</name>
    <dbReference type="NCBI Taxonomy" id="6326"/>
    <lineage>
        <taxon>Eukaryota</taxon>
        <taxon>Metazoa</taxon>
        <taxon>Ecdysozoa</taxon>
        <taxon>Nematoda</taxon>
        <taxon>Chromadorea</taxon>
        <taxon>Rhabditida</taxon>
        <taxon>Tylenchina</taxon>
        <taxon>Tylenchomorpha</taxon>
        <taxon>Aphelenchoidea</taxon>
        <taxon>Aphelenchoididae</taxon>
        <taxon>Bursaphelenchus</taxon>
    </lineage>
</organism>
<dbReference type="Proteomes" id="UP000095284">
    <property type="component" value="Unplaced"/>
</dbReference>
<proteinExistence type="predicted"/>
<dbReference type="EMBL" id="CAJFCV020000003">
    <property type="protein sequence ID" value="CAG9105443.1"/>
    <property type="molecule type" value="Genomic_DNA"/>
</dbReference>
<accession>A0A1I7RUU3</accession>
<dbReference type="Proteomes" id="UP000582659">
    <property type="component" value="Unassembled WGS sequence"/>
</dbReference>
<dbReference type="AlphaFoldDB" id="A0A1I7RUU3"/>
<name>A0A1I7RUU3_BURXY</name>
<dbReference type="EMBL" id="CAJFDI010000003">
    <property type="protein sequence ID" value="CAD5219863.1"/>
    <property type="molecule type" value="Genomic_DNA"/>
</dbReference>